<protein>
    <submittedName>
        <fullName evidence="1">Uncharacterized protein</fullName>
    </submittedName>
</protein>
<dbReference type="AlphaFoldDB" id="A0A4Y9Y260"/>
<dbReference type="Proteomes" id="UP000298390">
    <property type="component" value="Unassembled WGS sequence"/>
</dbReference>
<gene>
    <name evidence="1" type="ORF">EVJ58_g8545</name>
</gene>
<dbReference type="EMBL" id="SEKV01000639">
    <property type="protein sequence ID" value="TFY54969.1"/>
    <property type="molecule type" value="Genomic_DNA"/>
</dbReference>
<comment type="caution">
    <text evidence="1">The sequence shown here is derived from an EMBL/GenBank/DDBJ whole genome shotgun (WGS) entry which is preliminary data.</text>
</comment>
<accession>A0A4Y9Y260</accession>
<organism evidence="1 2">
    <name type="scientific">Rhodofomes roseus</name>
    <dbReference type="NCBI Taxonomy" id="34475"/>
    <lineage>
        <taxon>Eukaryota</taxon>
        <taxon>Fungi</taxon>
        <taxon>Dikarya</taxon>
        <taxon>Basidiomycota</taxon>
        <taxon>Agaricomycotina</taxon>
        <taxon>Agaricomycetes</taxon>
        <taxon>Polyporales</taxon>
        <taxon>Rhodofomes</taxon>
    </lineage>
</organism>
<evidence type="ECO:0000313" key="2">
    <source>
        <dbReference type="Proteomes" id="UP000298390"/>
    </source>
</evidence>
<proteinExistence type="predicted"/>
<sequence length="57" mass="6304">MLATKPPSKVETLNSENFRFRSLLAHSGADFSLSIAYTFTTPLADDRAKCVLDHTAF</sequence>
<reference evidence="1 2" key="1">
    <citation type="submission" date="2019-01" db="EMBL/GenBank/DDBJ databases">
        <title>Genome sequencing of the rare red list fungi Fomitopsis rosea.</title>
        <authorList>
            <person name="Buettner E."/>
            <person name="Kellner H."/>
        </authorList>
    </citation>
    <scope>NUCLEOTIDE SEQUENCE [LARGE SCALE GENOMIC DNA]</scope>
    <source>
        <strain evidence="1 2">DSM 105464</strain>
    </source>
</reference>
<evidence type="ECO:0000313" key="1">
    <source>
        <dbReference type="EMBL" id="TFY54969.1"/>
    </source>
</evidence>
<name>A0A4Y9Y260_9APHY</name>